<dbReference type="Proteomes" id="UP000239388">
    <property type="component" value="Unassembled WGS sequence"/>
</dbReference>
<organism evidence="3 6">
    <name type="scientific">Blastopirellula marina</name>
    <dbReference type="NCBI Taxonomy" id="124"/>
    <lineage>
        <taxon>Bacteria</taxon>
        <taxon>Pseudomonadati</taxon>
        <taxon>Planctomycetota</taxon>
        <taxon>Planctomycetia</taxon>
        <taxon>Pirellulales</taxon>
        <taxon>Pirellulaceae</taxon>
        <taxon>Blastopirellula</taxon>
    </lineage>
</organism>
<comment type="caution">
    <text evidence="3">The sequence shown here is derived from an EMBL/GenBank/DDBJ whole genome shotgun (WGS) entry which is preliminary data.</text>
</comment>
<evidence type="ECO:0000313" key="6">
    <source>
        <dbReference type="Proteomes" id="UP000239388"/>
    </source>
</evidence>
<dbReference type="RefSeq" id="WP_105333590.1">
    <property type="nucleotide sequence ID" value="NZ_PUHZ01000002.1"/>
</dbReference>
<evidence type="ECO:0000313" key="5">
    <source>
        <dbReference type="Proteomes" id="UP000237819"/>
    </source>
</evidence>
<evidence type="ECO:0000256" key="2">
    <source>
        <dbReference type="SAM" id="SignalP"/>
    </source>
</evidence>
<dbReference type="EMBL" id="PUIB01000014">
    <property type="protein sequence ID" value="PQO35555.1"/>
    <property type="molecule type" value="Genomic_DNA"/>
</dbReference>
<evidence type="ECO:0000256" key="1">
    <source>
        <dbReference type="SAM" id="Coils"/>
    </source>
</evidence>
<feature type="signal peptide" evidence="2">
    <location>
        <begin position="1"/>
        <end position="22"/>
    </location>
</feature>
<evidence type="ECO:0000313" key="3">
    <source>
        <dbReference type="EMBL" id="PQO35555.1"/>
    </source>
</evidence>
<evidence type="ECO:0000313" key="4">
    <source>
        <dbReference type="EMBL" id="PQO48063.1"/>
    </source>
</evidence>
<proteinExistence type="predicted"/>
<evidence type="ECO:0008006" key="7">
    <source>
        <dbReference type="Google" id="ProtNLM"/>
    </source>
</evidence>
<keyword evidence="2" id="KW-0732">Signal</keyword>
<accession>A0A2S8FTQ4</accession>
<feature type="chain" id="PRO_5036049917" description="Secreted protein" evidence="2">
    <location>
        <begin position="23"/>
        <end position="159"/>
    </location>
</feature>
<dbReference type="Proteomes" id="UP000237819">
    <property type="component" value="Unassembled WGS sequence"/>
</dbReference>
<gene>
    <name evidence="4" type="ORF">C5Y93_01380</name>
    <name evidence="3" type="ORF">C5Y98_12985</name>
</gene>
<name>A0A2S8FTQ4_9BACT</name>
<dbReference type="OrthoDB" id="289525at2"/>
<protein>
    <recommendedName>
        <fullName evidence="7">Secreted protein</fullName>
    </recommendedName>
</protein>
<sequence length="159" mass="16800">MRVASLASTLCCSLVLLGTAAAEEPLSLDAVQPTAEELQEIAKIRAALGPEFRIASGAFGADLKAPPQAEPPQVESPDVLAADSAASSFFSSLTPPSLERAGKFLSLAVADLHALSAEPHDPSAAEAEELRQIERKCKELADQLDRLTKLRAQKATQLR</sequence>
<keyword evidence="1" id="KW-0175">Coiled coil</keyword>
<dbReference type="EMBL" id="PUHZ01000002">
    <property type="protein sequence ID" value="PQO48063.1"/>
    <property type="molecule type" value="Genomic_DNA"/>
</dbReference>
<feature type="coiled-coil region" evidence="1">
    <location>
        <begin position="123"/>
        <end position="153"/>
    </location>
</feature>
<dbReference type="AlphaFoldDB" id="A0A2S8FTQ4"/>
<reference evidence="5 6" key="1">
    <citation type="submission" date="2018-02" db="EMBL/GenBank/DDBJ databases">
        <title>Comparative genomes isolates from brazilian mangrove.</title>
        <authorList>
            <person name="Araujo J.E."/>
            <person name="Taketani R.G."/>
            <person name="Silva M.C.P."/>
            <person name="Loureco M.V."/>
            <person name="Andreote F.D."/>
        </authorList>
    </citation>
    <scope>NUCLEOTIDE SEQUENCE [LARGE SCALE GENOMIC DNA]</scope>
    <source>
        <strain evidence="3 6">NAP PRIS-MGV</strain>
        <strain evidence="4 5">Nap-Phe MGV</strain>
    </source>
</reference>